<keyword evidence="1" id="KW-0812">Transmembrane</keyword>
<feature type="transmembrane region" description="Helical" evidence="1">
    <location>
        <begin position="258"/>
        <end position="277"/>
    </location>
</feature>
<evidence type="ECO:0000256" key="1">
    <source>
        <dbReference type="SAM" id="Phobius"/>
    </source>
</evidence>
<dbReference type="RefSeq" id="WP_338778558.1">
    <property type="nucleotide sequence ID" value="NZ_CP147407.1"/>
</dbReference>
<feature type="transmembrane region" description="Helical" evidence="1">
    <location>
        <begin position="289"/>
        <end position="308"/>
    </location>
</feature>
<organism evidence="2 3">
    <name type="scientific">Metabacillus sediminis</name>
    <dbReference type="NCBI Taxonomy" id="3117746"/>
    <lineage>
        <taxon>Bacteria</taxon>
        <taxon>Bacillati</taxon>
        <taxon>Bacillota</taxon>
        <taxon>Bacilli</taxon>
        <taxon>Bacillales</taxon>
        <taxon>Bacillaceae</taxon>
        <taxon>Metabacillus</taxon>
    </lineage>
</organism>
<keyword evidence="1" id="KW-0472">Membrane</keyword>
<keyword evidence="1" id="KW-1133">Transmembrane helix</keyword>
<gene>
    <name evidence="2" type="ORF">WCV65_18630</name>
</gene>
<dbReference type="Proteomes" id="UP001377337">
    <property type="component" value="Chromosome"/>
</dbReference>
<name>A0ABZ2NGJ7_9BACI</name>
<accession>A0ABZ2NGJ7</accession>
<protein>
    <submittedName>
        <fullName evidence="2">Uncharacterized protein</fullName>
    </submittedName>
</protein>
<dbReference type="EMBL" id="CP147407">
    <property type="protein sequence ID" value="WXB96524.1"/>
    <property type="molecule type" value="Genomic_DNA"/>
</dbReference>
<evidence type="ECO:0000313" key="2">
    <source>
        <dbReference type="EMBL" id="WXB96524.1"/>
    </source>
</evidence>
<reference evidence="2 3" key="1">
    <citation type="submission" date="2024-02" db="EMBL/GenBank/DDBJ databases">
        <title>Seven novel Bacillus-like species.</title>
        <authorList>
            <person name="Liu G."/>
        </authorList>
    </citation>
    <scope>NUCLEOTIDE SEQUENCE [LARGE SCALE GENOMIC DNA]</scope>
    <source>
        <strain evidence="2 3">FJAT-52054</strain>
    </source>
</reference>
<evidence type="ECO:0000313" key="3">
    <source>
        <dbReference type="Proteomes" id="UP001377337"/>
    </source>
</evidence>
<proteinExistence type="predicted"/>
<keyword evidence="3" id="KW-1185">Reference proteome</keyword>
<sequence length="315" mass="36935">MKQETYSLDDILIVSRALGLKAMYKSYAFLSVSWKRRKEIKKAAKTADLHGKYAELSRYLTSLQASDLWMELNKPGVEATVSDNRIMETLIEDKTYVYTDLAESETPESIIAGFFGLDQYYRSTNSYEIIRMSDDYYNSLHYAGDEEYKEIMEDPETTPELRIFLRDFQANNREINSMTLYTDQDFFSFGTAFVPAETGVWRIEITKSEQIRLVHTSVPDYLSYIMNAYMNGPLENDMEIEEEKEEVREPKLEIKASLFFKRGSLILLLVIGILFINSQSWVEETWFPLLVFWLFFQVLIGILTLIVWKFPKERH</sequence>